<accession>A0A7T7JIF4</accession>
<dbReference type="RefSeq" id="WP_198173521.1">
    <property type="nucleotide sequence ID" value="NZ_CP066775.1"/>
</dbReference>
<organism evidence="2 3">
    <name type="scientific">Mucilaginibacter ginkgonis</name>
    <dbReference type="NCBI Taxonomy" id="2682091"/>
    <lineage>
        <taxon>Bacteria</taxon>
        <taxon>Pseudomonadati</taxon>
        <taxon>Bacteroidota</taxon>
        <taxon>Sphingobacteriia</taxon>
        <taxon>Sphingobacteriales</taxon>
        <taxon>Sphingobacteriaceae</taxon>
        <taxon>Mucilaginibacter</taxon>
    </lineage>
</organism>
<dbReference type="PANTHER" id="PTHR43143">
    <property type="entry name" value="METALLOPHOSPHOESTERASE, CALCINEURIN SUPERFAMILY"/>
    <property type="match status" value="1"/>
</dbReference>
<evidence type="ECO:0000259" key="1">
    <source>
        <dbReference type="Pfam" id="PF00149"/>
    </source>
</evidence>
<proteinExistence type="predicted"/>
<dbReference type="Proteomes" id="UP000429232">
    <property type="component" value="Chromosome"/>
</dbReference>
<protein>
    <submittedName>
        <fullName evidence="2">Metallophosphoesterase</fullName>
    </submittedName>
</protein>
<gene>
    <name evidence="2" type="ORF">GO620_007420</name>
</gene>
<dbReference type="InterPro" id="IPR004843">
    <property type="entry name" value="Calcineurin-like_PHP"/>
</dbReference>
<dbReference type="EMBL" id="CP066775">
    <property type="protein sequence ID" value="QQL51266.1"/>
    <property type="molecule type" value="Genomic_DNA"/>
</dbReference>
<keyword evidence="3" id="KW-1185">Reference proteome</keyword>
<dbReference type="InterPro" id="IPR051918">
    <property type="entry name" value="STPP_CPPED1"/>
</dbReference>
<dbReference type="Pfam" id="PF00149">
    <property type="entry name" value="Metallophos"/>
    <property type="match status" value="1"/>
</dbReference>
<reference evidence="2 3" key="1">
    <citation type="submission" date="2020-12" db="EMBL/GenBank/DDBJ databases">
        <title>HMF7856_wgs.fasta genome submission.</title>
        <authorList>
            <person name="Kang H."/>
            <person name="Kim H."/>
            <person name="Joh K."/>
        </authorList>
    </citation>
    <scope>NUCLEOTIDE SEQUENCE [LARGE SCALE GENOMIC DNA]</scope>
    <source>
        <strain evidence="2 3">HMF7856</strain>
    </source>
</reference>
<dbReference type="InterPro" id="IPR029052">
    <property type="entry name" value="Metallo-depent_PP-like"/>
</dbReference>
<dbReference type="Gene3D" id="3.60.21.10">
    <property type="match status" value="1"/>
</dbReference>
<dbReference type="PANTHER" id="PTHR43143:SF1">
    <property type="entry name" value="SERINE_THREONINE-PROTEIN PHOSPHATASE CPPED1"/>
    <property type="match status" value="1"/>
</dbReference>
<evidence type="ECO:0000313" key="3">
    <source>
        <dbReference type="Proteomes" id="UP000429232"/>
    </source>
</evidence>
<dbReference type="SUPFAM" id="SSF56300">
    <property type="entry name" value="Metallo-dependent phosphatases"/>
    <property type="match status" value="1"/>
</dbReference>
<feature type="domain" description="Calcineurin-like phosphoesterase" evidence="1">
    <location>
        <begin position="32"/>
        <end position="199"/>
    </location>
</feature>
<dbReference type="AlphaFoldDB" id="A0A7T7JIF4"/>
<dbReference type="KEGG" id="mgik:GO620_007420"/>
<name>A0A7T7JIF4_9SPHI</name>
<dbReference type="GO" id="GO:0016787">
    <property type="term" value="F:hydrolase activity"/>
    <property type="evidence" value="ECO:0007669"/>
    <property type="project" value="InterPro"/>
</dbReference>
<evidence type="ECO:0000313" key="2">
    <source>
        <dbReference type="EMBL" id="QQL51266.1"/>
    </source>
</evidence>
<sequence>MERRSALKNIGGLFLAPSLLSATVEKSRKRVLRVAHLTDIHLKNELGAPGKFVKCLHHMQQQNPKVDCVLNGGDIVFDMNKENLATIDAQWKLSHDIMKAECNMPVRYCLGNHDIWWNEDDKGQALYGKRYSMDQLQLAKPYYSFTQNGWKFIVLDSVHLDIDDTWYIGKLGDEQFNWLQNELATTDASTPVLVVSHIPI</sequence>